<organism evidence="2 3">
    <name type="scientific">Paroceanicella profunda</name>
    <dbReference type="NCBI Taxonomy" id="2579971"/>
    <lineage>
        <taxon>Bacteria</taxon>
        <taxon>Pseudomonadati</taxon>
        <taxon>Pseudomonadota</taxon>
        <taxon>Alphaproteobacteria</taxon>
        <taxon>Rhodobacterales</taxon>
        <taxon>Paracoccaceae</taxon>
        <taxon>Paroceanicella</taxon>
    </lineage>
</organism>
<sequence>MGLRFTPALAALALLASAGLAASQTAGREAPPVSEAPSVSPVVEEQLIDDLRQIAREQIVLLAIASQNNHYGHLQEAEILKLDEQWKRERESSVKPLIAMTLSNPLSTFLTRLQAGSEGLFRKIWATDQNGLNVGQTLPTNDFWQGDEEEFTLAFNRGPGGVQVFGPKWNAEFLYWYTTVTLTVADGSNTAIGAMTFVVNLEEFTRRAALGII</sequence>
<keyword evidence="2" id="KW-0614">Plasmid</keyword>
<dbReference type="EMBL" id="CP040820">
    <property type="protein sequence ID" value="QDL94389.1"/>
    <property type="molecule type" value="Genomic_DNA"/>
</dbReference>
<accession>A0A5B8G4L6</accession>
<dbReference type="KEGG" id="ppru:FDP22_21185"/>
<dbReference type="OrthoDB" id="195732at2"/>
<keyword evidence="3" id="KW-1185">Reference proteome</keyword>
<dbReference type="RefSeq" id="WP_138576170.1">
    <property type="nucleotide sequence ID" value="NZ_CP040820.1"/>
</dbReference>
<proteinExistence type="predicted"/>
<geneLocation type="plasmid" evidence="3">
    <name>pd4m1b</name>
</geneLocation>
<reference evidence="2 3" key="1">
    <citation type="submission" date="2019-06" db="EMBL/GenBank/DDBJ databases">
        <title>Genome sequence of Rhodobacteraceae bacterium D4M1.</title>
        <authorList>
            <person name="Cao J."/>
        </authorList>
    </citation>
    <scope>NUCLEOTIDE SEQUENCE [LARGE SCALE GENOMIC DNA]</scope>
    <source>
        <strain evidence="2 3">D4M1</strain>
        <plasmid evidence="3">pd4m1b</plasmid>
    </source>
</reference>
<gene>
    <name evidence="2" type="ORF">FDP22_21185</name>
</gene>
<keyword evidence="1" id="KW-0732">Signal</keyword>
<evidence type="ECO:0000313" key="3">
    <source>
        <dbReference type="Proteomes" id="UP000305888"/>
    </source>
</evidence>
<name>A0A5B8G4L6_9RHOB</name>
<dbReference type="AlphaFoldDB" id="A0A5B8G4L6"/>
<protein>
    <submittedName>
        <fullName evidence="2">Uncharacterized protein</fullName>
    </submittedName>
</protein>
<feature type="signal peptide" evidence="1">
    <location>
        <begin position="1"/>
        <end position="21"/>
    </location>
</feature>
<evidence type="ECO:0000313" key="2">
    <source>
        <dbReference type="EMBL" id="QDL94389.1"/>
    </source>
</evidence>
<feature type="chain" id="PRO_5022818692" evidence="1">
    <location>
        <begin position="22"/>
        <end position="213"/>
    </location>
</feature>
<dbReference type="Proteomes" id="UP000305888">
    <property type="component" value="Plasmid pD4M1B"/>
</dbReference>
<evidence type="ECO:0000256" key="1">
    <source>
        <dbReference type="SAM" id="SignalP"/>
    </source>
</evidence>